<dbReference type="EMBL" id="BAABJP010000019">
    <property type="protein sequence ID" value="GAA5159660.1"/>
    <property type="molecule type" value="Genomic_DNA"/>
</dbReference>
<name>A0ABP9QCL9_9PSEU</name>
<reference evidence="3" key="1">
    <citation type="journal article" date="2019" name="Int. J. Syst. Evol. Microbiol.">
        <title>The Global Catalogue of Microorganisms (GCM) 10K type strain sequencing project: providing services to taxonomists for standard genome sequencing and annotation.</title>
        <authorList>
            <consortium name="The Broad Institute Genomics Platform"/>
            <consortium name="The Broad Institute Genome Sequencing Center for Infectious Disease"/>
            <person name="Wu L."/>
            <person name="Ma J."/>
        </authorList>
    </citation>
    <scope>NUCLEOTIDE SEQUENCE [LARGE SCALE GENOMIC DNA]</scope>
    <source>
        <strain evidence="3">JCM 18303</strain>
    </source>
</reference>
<proteinExistence type="predicted"/>
<dbReference type="Pfam" id="PF07883">
    <property type="entry name" value="Cupin_2"/>
    <property type="match status" value="1"/>
</dbReference>
<protein>
    <recommendedName>
        <fullName evidence="1">Cupin type-2 domain-containing protein</fullName>
    </recommendedName>
</protein>
<dbReference type="Gene3D" id="2.60.120.10">
    <property type="entry name" value="Jelly Rolls"/>
    <property type="match status" value="1"/>
</dbReference>
<sequence length="152" mass="16328">MSGASERILSTSRALVLVDPADIPAVAEPHGLRISPVVSRPGVCTSGISGGVLEVPPAWAARAHQHRDTDVIVVVTGGHALTLWGEELENETHQGPGQFVHIPAPIPHAVVNLSPDTPIYAMEFRADSDFSRDMHLLPHLQDRVNARVQAIH</sequence>
<organism evidence="2 3">
    <name type="scientific">Pseudonocardia eucalypti</name>
    <dbReference type="NCBI Taxonomy" id="648755"/>
    <lineage>
        <taxon>Bacteria</taxon>
        <taxon>Bacillati</taxon>
        <taxon>Actinomycetota</taxon>
        <taxon>Actinomycetes</taxon>
        <taxon>Pseudonocardiales</taxon>
        <taxon>Pseudonocardiaceae</taxon>
        <taxon>Pseudonocardia</taxon>
    </lineage>
</organism>
<evidence type="ECO:0000313" key="3">
    <source>
        <dbReference type="Proteomes" id="UP001428817"/>
    </source>
</evidence>
<feature type="domain" description="Cupin type-2" evidence="1">
    <location>
        <begin position="52"/>
        <end position="116"/>
    </location>
</feature>
<dbReference type="SUPFAM" id="SSF51182">
    <property type="entry name" value="RmlC-like cupins"/>
    <property type="match status" value="1"/>
</dbReference>
<dbReference type="RefSeq" id="WP_185063337.1">
    <property type="nucleotide sequence ID" value="NZ_BAABJP010000019.1"/>
</dbReference>
<evidence type="ECO:0000259" key="1">
    <source>
        <dbReference type="Pfam" id="PF07883"/>
    </source>
</evidence>
<evidence type="ECO:0000313" key="2">
    <source>
        <dbReference type="EMBL" id="GAA5159660.1"/>
    </source>
</evidence>
<dbReference type="InterPro" id="IPR011051">
    <property type="entry name" value="RmlC_Cupin_sf"/>
</dbReference>
<keyword evidence="3" id="KW-1185">Reference proteome</keyword>
<accession>A0ABP9QCL9</accession>
<dbReference type="InterPro" id="IPR013096">
    <property type="entry name" value="Cupin_2"/>
</dbReference>
<comment type="caution">
    <text evidence="2">The sequence shown here is derived from an EMBL/GenBank/DDBJ whole genome shotgun (WGS) entry which is preliminary data.</text>
</comment>
<gene>
    <name evidence="2" type="ORF">GCM10023321_41130</name>
</gene>
<dbReference type="InterPro" id="IPR014710">
    <property type="entry name" value="RmlC-like_jellyroll"/>
</dbReference>
<dbReference type="Proteomes" id="UP001428817">
    <property type="component" value="Unassembled WGS sequence"/>
</dbReference>